<protein>
    <submittedName>
        <fullName evidence="2">Uncharacterized protein</fullName>
    </submittedName>
</protein>
<reference evidence="2 3" key="1">
    <citation type="submission" date="2015-09" db="EMBL/GenBank/DDBJ databases">
        <title>Draft Genome Sequence of Pseudoalteromonas lipolytica UCD-48B.</title>
        <authorList>
            <person name="Krusor M."/>
            <person name="Coil D.A."/>
            <person name="Lang J.M."/>
            <person name="Eisen J.A."/>
            <person name="Alexiev A."/>
        </authorList>
    </citation>
    <scope>NUCLEOTIDE SEQUENCE [LARGE SCALE GENOMIC DNA]</scope>
    <source>
        <strain evidence="2 3">UCD-48B</strain>
    </source>
</reference>
<dbReference type="RefSeq" id="WP_054552012.1">
    <property type="nucleotide sequence ID" value="NZ_LJTC01000003.1"/>
</dbReference>
<evidence type="ECO:0000256" key="1">
    <source>
        <dbReference type="SAM" id="SignalP"/>
    </source>
</evidence>
<name>A0A0P7E3W9_9GAMM</name>
<dbReference type="PATRIC" id="fig|570156.3.peg.2084"/>
<organism evidence="2 3">
    <name type="scientific">Pseudoalteromonas lipolytica</name>
    <dbReference type="NCBI Taxonomy" id="570156"/>
    <lineage>
        <taxon>Bacteria</taxon>
        <taxon>Pseudomonadati</taxon>
        <taxon>Pseudomonadota</taxon>
        <taxon>Gammaproteobacteria</taxon>
        <taxon>Alteromonadales</taxon>
        <taxon>Pseudoalteromonadaceae</taxon>
        <taxon>Pseudoalteromonas</taxon>
    </lineage>
</organism>
<evidence type="ECO:0000313" key="3">
    <source>
        <dbReference type="Proteomes" id="UP000050378"/>
    </source>
</evidence>
<gene>
    <name evidence="2" type="ORF">AOG27_05500</name>
</gene>
<feature type="signal peptide" evidence="1">
    <location>
        <begin position="1"/>
        <end position="21"/>
    </location>
</feature>
<sequence length="195" mass="21113">MNKISLSIATLLAIASTSAFSQTITFTGSAHCSEDTVKKTSALNELIATNGDLSALKELSLENVGATANGYFTFNPTFSRTSRYFNCAIPLNDNIGQYQLTVHGTTQGLNNSFGGCSISQIKKVNDGNSEVWLKYGTGQGFDWISISDLNNSSKQSVNFTTSLDNNYQDNSILSLTCRTTWQQGTVSVGQIEINY</sequence>
<dbReference type="AlphaFoldDB" id="A0A0P7E3W9"/>
<accession>A0A0P7E3W9</accession>
<dbReference type="STRING" id="570156.AOG27_05500"/>
<comment type="caution">
    <text evidence="2">The sequence shown here is derived from an EMBL/GenBank/DDBJ whole genome shotgun (WGS) entry which is preliminary data.</text>
</comment>
<keyword evidence="1" id="KW-0732">Signal</keyword>
<evidence type="ECO:0000313" key="2">
    <source>
        <dbReference type="EMBL" id="KPM84354.1"/>
    </source>
</evidence>
<dbReference type="OrthoDB" id="5917800at2"/>
<proteinExistence type="predicted"/>
<dbReference type="Proteomes" id="UP000050378">
    <property type="component" value="Unassembled WGS sequence"/>
</dbReference>
<feature type="chain" id="PRO_5006138239" evidence="1">
    <location>
        <begin position="22"/>
        <end position="195"/>
    </location>
</feature>
<dbReference type="EMBL" id="LJTC01000003">
    <property type="protein sequence ID" value="KPM84354.1"/>
    <property type="molecule type" value="Genomic_DNA"/>
</dbReference>